<comment type="caution">
    <text evidence="1">The sequence shown here is derived from an EMBL/GenBank/DDBJ whole genome shotgun (WGS) entry which is preliminary data.</text>
</comment>
<evidence type="ECO:0000313" key="2">
    <source>
        <dbReference type="Proteomes" id="UP001165064"/>
    </source>
</evidence>
<proteinExistence type="predicted"/>
<reference evidence="1" key="1">
    <citation type="submission" date="2023-04" db="EMBL/GenBank/DDBJ databases">
        <title>Ambrosiozyma monospora NBRC 10751.</title>
        <authorList>
            <person name="Ichikawa N."/>
            <person name="Sato H."/>
            <person name="Tonouchi N."/>
        </authorList>
    </citation>
    <scope>NUCLEOTIDE SEQUENCE</scope>
    <source>
        <strain evidence="1">NBRC 10751</strain>
    </source>
</reference>
<keyword evidence="2" id="KW-1185">Reference proteome</keyword>
<dbReference type="EMBL" id="BSXS01016401">
    <property type="protein sequence ID" value="GMF07687.1"/>
    <property type="molecule type" value="Genomic_DNA"/>
</dbReference>
<evidence type="ECO:0000313" key="1">
    <source>
        <dbReference type="EMBL" id="GMF07687.1"/>
    </source>
</evidence>
<dbReference type="Proteomes" id="UP001165064">
    <property type="component" value="Unassembled WGS sequence"/>
</dbReference>
<accession>A0ACB5UBP3</accession>
<organism evidence="1 2">
    <name type="scientific">Ambrosiozyma monospora</name>
    <name type="common">Yeast</name>
    <name type="synonym">Endomycopsis monosporus</name>
    <dbReference type="NCBI Taxonomy" id="43982"/>
    <lineage>
        <taxon>Eukaryota</taxon>
        <taxon>Fungi</taxon>
        <taxon>Dikarya</taxon>
        <taxon>Ascomycota</taxon>
        <taxon>Saccharomycotina</taxon>
        <taxon>Pichiomycetes</taxon>
        <taxon>Pichiales</taxon>
        <taxon>Pichiaceae</taxon>
        <taxon>Ambrosiozyma</taxon>
    </lineage>
</organism>
<name>A0ACB5UBP3_AMBMO</name>
<sequence>MNTEINFQEGNNSIGSGLTSLKQQQNPQQQFSSIPTVKERKESISESIITDTTSINTTTQGNNNDAAITDDDDDENSSQQSSPPLGAGLTMNFNAAKNRLSKFIRPRHTSGSSSGHPNTIDEEVESSDTSSMSRKNTTMKTAPAGRVTSGIKRINTDLTSDDSDVGLESDSENGQTTGSGRGASRDNGNSSSTAKGRRLSLDSDQALDDELHV</sequence>
<gene>
    <name evidence="1" type="ORF">Amon02_001301000</name>
</gene>
<protein>
    <submittedName>
        <fullName evidence="1">Unnamed protein product</fullName>
    </submittedName>
</protein>